<evidence type="ECO:0000313" key="3">
    <source>
        <dbReference type="Proteomes" id="UP001151760"/>
    </source>
</evidence>
<dbReference type="EMBL" id="BQNB010011360">
    <property type="protein sequence ID" value="GJS89572.1"/>
    <property type="molecule type" value="Genomic_DNA"/>
</dbReference>
<name>A0ABQ4ZK63_9ASTR</name>
<keyword evidence="3" id="KW-1185">Reference proteome</keyword>
<comment type="caution">
    <text evidence="2">The sequence shown here is derived from an EMBL/GenBank/DDBJ whole genome shotgun (WGS) entry which is preliminary data.</text>
</comment>
<keyword evidence="1" id="KW-0472">Membrane</keyword>
<feature type="transmembrane region" description="Helical" evidence="1">
    <location>
        <begin position="16"/>
        <end position="41"/>
    </location>
</feature>
<organism evidence="2 3">
    <name type="scientific">Tanacetum coccineum</name>
    <dbReference type="NCBI Taxonomy" id="301880"/>
    <lineage>
        <taxon>Eukaryota</taxon>
        <taxon>Viridiplantae</taxon>
        <taxon>Streptophyta</taxon>
        <taxon>Embryophyta</taxon>
        <taxon>Tracheophyta</taxon>
        <taxon>Spermatophyta</taxon>
        <taxon>Magnoliopsida</taxon>
        <taxon>eudicotyledons</taxon>
        <taxon>Gunneridae</taxon>
        <taxon>Pentapetalae</taxon>
        <taxon>asterids</taxon>
        <taxon>campanulids</taxon>
        <taxon>Asterales</taxon>
        <taxon>Asteraceae</taxon>
        <taxon>Asteroideae</taxon>
        <taxon>Anthemideae</taxon>
        <taxon>Anthemidinae</taxon>
        <taxon>Tanacetum</taxon>
    </lineage>
</organism>
<protein>
    <submittedName>
        <fullName evidence="2">Uncharacterized protein</fullName>
    </submittedName>
</protein>
<gene>
    <name evidence="2" type="ORF">Tco_0772208</name>
</gene>
<keyword evidence="1" id="KW-0812">Transmembrane</keyword>
<reference evidence="2" key="1">
    <citation type="journal article" date="2022" name="Int. J. Mol. Sci.">
        <title>Draft Genome of Tanacetum Coccineum: Genomic Comparison of Closely Related Tanacetum-Family Plants.</title>
        <authorList>
            <person name="Yamashiro T."/>
            <person name="Shiraishi A."/>
            <person name="Nakayama K."/>
            <person name="Satake H."/>
        </authorList>
    </citation>
    <scope>NUCLEOTIDE SEQUENCE</scope>
</reference>
<proteinExistence type="predicted"/>
<accession>A0ABQ4ZK63</accession>
<sequence>MISSIPIGGSISPEGFLLPVLLVVVIIVTVVIVIVILIVVVDDASLILKLSFTVERVPVSPVFLLRLLALAIDAAYAFRAEEMPSLNSCWMAAKVMAVFQMLTSFWEAFYQHRITRIKNDITSFGRGYGMIHEDGDNDAISGNDDERAISWKQ</sequence>
<dbReference type="Proteomes" id="UP001151760">
    <property type="component" value="Unassembled WGS sequence"/>
</dbReference>
<evidence type="ECO:0000313" key="2">
    <source>
        <dbReference type="EMBL" id="GJS89572.1"/>
    </source>
</evidence>
<keyword evidence="1" id="KW-1133">Transmembrane helix</keyword>
<evidence type="ECO:0000256" key="1">
    <source>
        <dbReference type="SAM" id="Phobius"/>
    </source>
</evidence>
<reference evidence="2" key="2">
    <citation type="submission" date="2022-01" db="EMBL/GenBank/DDBJ databases">
        <authorList>
            <person name="Yamashiro T."/>
            <person name="Shiraishi A."/>
            <person name="Satake H."/>
            <person name="Nakayama K."/>
        </authorList>
    </citation>
    <scope>NUCLEOTIDE SEQUENCE</scope>
</reference>